<feature type="transmembrane region" description="Helical" evidence="1">
    <location>
        <begin position="161"/>
        <end position="185"/>
    </location>
</feature>
<dbReference type="Proteomes" id="UP000051160">
    <property type="component" value="Unassembled WGS sequence"/>
</dbReference>
<proteinExistence type="predicted"/>
<dbReference type="Pfam" id="PF13787">
    <property type="entry name" value="HXXEE"/>
    <property type="match status" value="1"/>
</dbReference>
<dbReference type="OrthoDB" id="2591569at2"/>
<evidence type="ECO:0000313" key="3">
    <source>
        <dbReference type="Proteomes" id="UP000051160"/>
    </source>
</evidence>
<evidence type="ECO:0008006" key="4">
    <source>
        <dbReference type="Google" id="ProtNLM"/>
    </source>
</evidence>
<accession>A0A0R1LP54</accession>
<comment type="caution">
    <text evidence="2">The sequence shown here is derived from an EMBL/GenBank/DDBJ whole genome shotgun (WGS) entry which is preliminary data.</text>
</comment>
<dbReference type="PATRIC" id="fig|1423776.4.peg.1694"/>
<keyword evidence="1" id="KW-0472">Membrane</keyword>
<dbReference type="AlphaFoldDB" id="A0A0R1LP54"/>
<name>A0A0R1LP54_9LACO</name>
<keyword evidence="3" id="KW-1185">Reference proteome</keyword>
<gene>
    <name evidence="2" type="ORF">FD04_GL001673</name>
</gene>
<evidence type="ECO:0000313" key="2">
    <source>
        <dbReference type="EMBL" id="KRK97637.1"/>
    </source>
</evidence>
<protein>
    <recommendedName>
        <fullName evidence="4">HXXEE domain-containing protein</fullName>
    </recommendedName>
</protein>
<dbReference type="InterPro" id="IPR025671">
    <property type="entry name" value="HXXEE"/>
</dbReference>
<sequence length="216" mass="24863">MDHLRKHWYQYGGLGLILIGGWLLIARPQFAPLQLMMILNLLALLAHQFEEYQLPGGAPMVINRVVYDETEQPDRYPGNELSIMLVNLSAWVIYVIAIVIPQIVWFGMGVMLFSLFQILGHCFEMNIKLKTWYNPGMATTLLLFLPLGWHDIAYVMGNNLLSLGGWIASVCMLVICIGLTILLPVQGLKDRRTQYPIDTWQVHRFEQVTHWARLKR</sequence>
<dbReference type="EMBL" id="AZEE01000029">
    <property type="protein sequence ID" value="KRK97637.1"/>
    <property type="molecule type" value="Genomic_DNA"/>
</dbReference>
<feature type="transmembrane region" description="Helical" evidence="1">
    <location>
        <begin position="6"/>
        <end position="25"/>
    </location>
</feature>
<keyword evidence="1" id="KW-0812">Transmembrane</keyword>
<reference evidence="2 3" key="1">
    <citation type="journal article" date="2015" name="Genome Announc.">
        <title>Expanding the biotechnology potential of lactobacilli through comparative genomics of 213 strains and associated genera.</title>
        <authorList>
            <person name="Sun Z."/>
            <person name="Harris H.M."/>
            <person name="McCann A."/>
            <person name="Guo C."/>
            <person name="Argimon S."/>
            <person name="Zhang W."/>
            <person name="Yang X."/>
            <person name="Jeffery I.B."/>
            <person name="Cooney J.C."/>
            <person name="Kagawa T.F."/>
            <person name="Liu W."/>
            <person name="Song Y."/>
            <person name="Salvetti E."/>
            <person name="Wrobel A."/>
            <person name="Rasinkangas P."/>
            <person name="Parkhill J."/>
            <person name="Rea M.C."/>
            <person name="O'Sullivan O."/>
            <person name="Ritari J."/>
            <person name="Douillard F.P."/>
            <person name="Paul Ross R."/>
            <person name="Yang R."/>
            <person name="Briner A.E."/>
            <person name="Felis G.E."/>
            <person name="de Vos W.M."/>
            <person name="Barrangou R."/>
            <person name="Klaenhammer T.R."/>
            <person name="Caufield P.W."/>
            <person name="Cui Y."/>
            <person name="Zhang H."/>
            <person name="O'Toole P.W."/>
        </authorList>
    </citation>
    <scope>NUCLEOTIDE SEQUENCE [LARGE SCALE GENOMIC DNA]</scope>
    <source>
        <strain evidence="2 3">DSM 19909</strain>
    </source>
</reference>
<feature type="transmembrane region" description="Helical" evidence="1">
    <location>
        <begin position="91"/>
        <end position="119"/>
    </location>
</feature>
<keyword evidence="1" id="KW-1133">Transmembrane helix</keyword>
<feature type="transmembrane region" description="Helical" evidence="1">
    <location>
        <begin position="131"/>
        <end position="149"/>
    </location>
</feature>
<organism evidence="2 3">
    <name type="scientific">Secundilactobacillus odoratitofui DSM 19909 = JCM 15043</name>
    <dbReference type="NCBI Taxonomy" id="1423776"/>
    <lineage>
        <taxon>Bacteria</taxon>
        <taxon>Bacillati</taxon>
        <taxon>Bacillota</taxon>
        <taxon>Bacilli</taxon>
        <taxon>Lactobacillales</taxon>
        <taxon>Lactobacillaceae</taxon>
        <taxon>Secundilactobacillus</taxon>
    </lineage>
</organism>
<dbReference type="RefSeq" id="WP_054701630.1">
    <property type="nucleotide sequence ID" value="NZ_AZEE01000029.1"/>
</dbReference>
<evidence type="ECO:0000256" key="1">
    <source>
        <dbReference type="SAM" id="Phobius"/>
    </source>
</evidence>
<dbReference type="STRING" id="1423776.FD04_GL001673"/>